<sequence length="173" mass="18380">MALVDSVAEQCFATRLWNLLGLLGMDLLMLPAQLARLALVRPLPVLPVLGMRPFGCTDFELSFFEISHELSNRFIIEITTKVLANVLGGLLLELVVGLGGLGSLRGWRLLLQFVVYFGGLAINGLCDGRAALDFVQGLGDASLEATALQVKGIFSKSALPDVVGDVKGAGVIV</sequence>
<protein>
    <submittedName>
        <fullName evidence="2">Uncharacterized protein</fullName>
    </submittedName>
</protein>
<keyword evidence="3" id="KW-1185">Reference proteome</keyword>
<organism evidence="2 3">
    <name type="scientific">Clonostachys chloroleuca</name>
    <dbReference type="NCBI Taxonomy" id="1926264"/>
    <lineage>
        <taxon>Eukaryota</taxon>
        <taxon>Fungi</taxon>
        <taxon>Dikarya</taxon>
        <taxon>Ascomycota</taxon>
        <taxon>Pezizomycotina</taxon>
        <taxon>Sordariomycetes</taxon>
        <taxon>Hypocreomycetidae</taxon>
        <taxon>Hypocreales</taxon>
        <taxon>Bionectriaceae</taxon>
        <taxon>Clonostachys</taxon>
    </lineage>
</organism>
<evidence type="ECO:0000313" key="2">
    <source>
        <dbReference type="EMBL" id="CAI6099767.1"/>
    </source>
</evidence>
<comment type="caution">
    <text evidence="2">The sequence shown here is derived from an EMBL/GenBank/DDBJ whole genome shotgun (WGS) entry which is preliminary data.</text>
</comment>
<dbReference type="EMBL" id="CABFNP030001329">
    <property type="protein sequence ID" value="CAI6099767.1"/>
    <property type="molecule type" value="Genomic_DNA"/>
</dbReference>
<proteinExistence type="predicted"/>
<dbReference type="Proteomes" id="UP001160390">
    <property type="component" value="Unassembled WGS sequence"/>
</dbReference>
<dbReference type="AlphaFoldDB" id="A0AA35QCY3"/>
<keyword evidence="1" id="KW-0812">Transmembrane</keyword>
<reference evidence="2" key="1">
    <citation type="submission" date="2023-01" db="EMBL/GenBank/DDBJ databases">
        <authorList>
            <person name="Piombo E."/>
        </authorList>
    </citation>
    <scope>NUCLEOTIDE SEQUENCE</scope>
</reference>
<accession>A0AA35QCY3</accession>
<evidence type="ECO:0000256" key="1">
    <source>
        <dbReference type="SAM" id="Phobius"/>
    </source>
</evidence>
<gene>
    <name evidence="2" type="ORF">CCHLO57077_00011541</name>
</gene>
<feature type="transmembrane region" description="Helical" evidence="1">
    <location>
        <begin position="107"/>
        <end position="126"/>
    </location>
</feature>
<keyword evidence="1" id="KW-1133">Transmembrane helix</keyword>
<name>A0AA35QCY3_9HYPO</name>
<feature type="transmembrane region" description="Helical" evidence="1">
    <location>
        <begin position="82"/>
        <end position="101"/>
    </location>
</feature>
<keyword evidence="1" id="KW-0472">Membrane</keyword>
<evidence type="ECO:0000313" key="3">
    <source>
        <dbReference type="Proteomes" id="UP001160390"/>
    </source>
</evidence>